<gene>
    <name evidence="9" type="ORF">DDZ15_04500</name>
</gene>
<dbReference type="GO" id="GO:0016887">
    <property type="term" value="F:ATP hydrolysis activity"/>
    <property type="evidence" value="ECO:0007669"/>
    <property type="project" value="InterPro"/>
</dbReference>
<dbReference type="Gene3D" id="3.40.50.300">
    <property type="entry name" value="P-loop containing nucleotide triphosphate hydrolases"/>
    <property type="match status" value="1"/>
</dbReference>
<dbReference type="InterPro" id="IPR003439">
    <property type="entry name" value="ABC_transporter-like_ATP-bd"/>
</dbReference>
<dbReference type="PANTHER" id="PTHR24220">
    <property type="entry name" value="IMPORT ATP-BINDING PROTEIN"/>
    <property type="match status" value="1"/>
</dbReference>
<comment type="similarity">
    <text evidence="1">Belongs to the ABC transporter superfamily.</text>
</comment>
<dbReference type="GO" id="GO:0044874">
    <property type="term" value="P:lipoprotein localization to outer membrane"/>
    <property type="evidence" value="ECO:0007669"/>
    <property type="project" value="UniProtKB-ARBA"/>
</dbReference>
<dbReference type="FunFam" id="3.40.50.300:FF:000230">
    <property type="entry name" value="Lipoprotein-releasing system ATP-binding protein LolD"/>
    <property type="match status" value="1"/>
</dbReference>
<dbReference type="GO" id="GO:0089705">
    <property type="term" value="P:protein localization to outer membrane"/>
    <property type="evidence" value="ECO:0007669"/>
    <property type="project" value="UniProtKB-ARBA"/>
</dbReference>
<keyword evidence="3" id="KW-1003">Cell membrane</keyword>
<dbReference type="SUPFAM" id="SSF52540">
    <property type="entry name" value="P-loop containing nucleoside triphosphate hydrolases"/>
    <property type="match status" value="1"/>
</dbReference>
<sequence length="227" mass="25300">MEKTTVLECRNIEKKYKSKSNGEDLQILRGVNLNVNRSELISIVGSSGSGKSTLLHILGGLDRPNSGDVFWHGNSIYNHKPEKLADLRNRHIGFVFQFHHLLPEFTALENVMMPALIGGTGHSKASERAADLLDRFGLKERLEHRPTELSGGEQQRVSMARALMNNPSIILADEPTGNLDEKNTESILELLFELRETEGVSVVLITHENDIARRCDTVYSLHHGVLG</sequence>
<evidence type="ECO:0000256" key="5">
    <source>
        <dbReference type="ARBA" id="ARBA00022840"/>
    </source>
</evidence>
<dbReference type="GO" id="GO:0005886">
    <property type="term" value="C:plasma membrane"/>
    <property type="evidence" value="ECO:0007669"/>
    <property type="project" value="TreeGrafter"/>
</dbReference>
<dbReference type="PROSITE" id="PS00211">
    <property type="entry name" value="ABC_TRANSPORTER_1"/>
    <property type="match status" value="1"/>
</dbReference>
<dbReference type="SMART" id="SM00382">
    <property type="entry name" value="AAA"/>
    <property type="match status" value="1"/>
</dbReference>
<organism evidence="9 10">
    <name type="scientific">Rhodohalobacter mucosus</name>
    <dbReference type="NCBI Taxonomy" id="2079485"/>
    <lineage>
        <taxon>Bacteria</taxon>
        <taxon>Pseudomonadati</taxon>
        <taxon>Balneolota</taxon>
        <taxon>Balneolia</taxon>
        <taxon>Balneolales</taxon>
        <taxon>Balneolaceae</taxon>
        <taxon>Rhodohalobacter</taxon>
    </lineage>
</organism>
<dbReference type="InterPro" id="IPR003593">
    <property type="entry name" value="AAA+_ATPase"/>
</dbReference>
<proteinExistence type="inferred from homology"/>
<dbReference type="InterPro" id="IPR017871">
    <property type="entry name" value="ABC_transporter-like_CS"/>
</dbReference>
<dbReference type="RefSeq" id="WP_109645316.1">
    <property type="nucleotide sequence ID" value="NZ_QGGB01000003.1"/>
</dbReference>
<accession>A0A316TXV3</accession>
<evidence type="ECO:0000313" key="9">
    <source>
        <dbReference type="EMBL" id="PWN07524.1"/>
    </source>
</evidence>
<protein>
    <submittedName>
        <fullName evidence="9">Lipoprotein-releasing system ATP-binding protein LolD</fullName>
    </submittedName>
</protein>
<dbReference type="GO" id="GO:0022857">
    <property type="term" value="F:transmembrane transporter activity"/>
    <property type="evidence" value="ECO:0007669"/>
    <property type="project" value="TreeGrafter"/>
</dbReference>
<reference evidence="9 10" key="1">
    <citation type="submission" date="2018-05" db="EMBL/GenBank/DDBJ databases">
        <title>Rhodohalobacter halophilus gen. nov., sp. nov., a moderately halophilic member of the family Balneolaceae.</title>
        <authorList>
            <person name="Liu Z.-W."/>
        </authorList>
    </citation>
    <scope>NUCLEOTIDE SEQUENCE [LARGE SCALE GENOMIC DNA]</scope>
    <source>
        <strain evidence="9 10">8A47</strain>
    </source>
</reference>
<dbReference type="InterPro" id="IPR015854">
    <property type="entry name" value="ABC_transpr_LolD-like"/>
</dbReference>
<evidence type="ECO:0000256" key="1">
    <source>
        <dbReference type="ARBA" id="ARBA00005417"/>
    </source>
</evidence>
<evidence type="ECO:0000313" key="10">
    <source>
        <dbReference type="Proteomes" id="UP000245533"/>
    </source>
</evidence>
<evidence type="ECO:0000256" key="2">
    <source>
        <dbReference type="ARBA" id="ARBA00022448"/>
    </source>
</evidence>
<dbReference type="CDD" id="cd03255">
    <property type="entry name" value="ABC_MJ0796_LolCDE_FtsE"/>
    <property type="match status" value="1"/>
</dbReference>
<dbReference type="Proteomes" id="UP000245533">
    <property type="component" value="Unassembled WGS sequence"/>
</dbReference>
<keyword evidence="9" id="KW-0449">Lipoprotein</keyword>
<dbReference type="OrthoDB" id="9769100at2"/>
<keyword evidence="4" id="KW-0547">Nucleotide-binding</keyword>
<dbReference type="PANTHER" id="PTHR24220:SF689">
    <property type="entry name" value="LIPOPROTEIN-RELEASING SYSTEM ATP-BINDING PROTEIN LOLD"/>
    <property type="match status" value="1"/>
</dbReference>
<evidence type="ECO:0000256" key="7">
    <source>
        <dbReference type="ARBA" id="ARBA00023136"/>
    </source>
</evidence>
<dbReference type="Pfam" id="PF00005">
    <property type="entry name" value="ABC_tran"/>
    <property type="match status" value="1"/>
</dbReference>
<dbReference type="InterPro" id="IPR027417">
    <property type="entry name" value="P-loop_NTPase"/>
</dbReference>
<dbReference type="EMBL" id="QGGB01000003">
    <property type="protein sequence ID" value="PWN07524.1"/>
    <property type="molecule type" value="Genomic_DNA"/>
</dbReference>
<evidence type="ECO:0000256" key="6">
    <source>
        <dbReference type="ARBA" id="ARBA00022967"/>
    </source>
</evidence>
<dbReference type="GO" id="GO:0005524">
    <property type="term" value="F:ATP binding"/>
    <property type="evidence" value="ECO:0007669"/>
    <property type="project" value="UniProtKB-KW"/>
</dbReference>
<comment type="caution">
    <text evidence="9">The sequence shown here is derived from an EMBL/GenBank/DDBJ whole genome shotgun (WGS) entry which is preliminary data.</text>
</comment>
<name>A0A316TXV3_9BACT</name>
<evidence type="ECO:0000256" key="4">
    <source>
        <dbReference type="ARBA" id="ARBA00022741"/>
    </source>
</evidence>
<keyword evidence="2" id="KW-0813">Transport</keyword>
<keyword evidence="7" id="KW-0472">Membrane</keyword>
<dbReference type="InterPro" id="IPR017911">
    <property type="entry name" value="MacB-like_ATP-bd"/>
</dbReference>
<feature type="domain" description="ABC transporter" evidence="8">
    <location>
        <begin position="7"/>
        <end position="226"/>
    </location>
</feature>
<dbReference type="AlphaFoldDB" id="A0A316TXV3"/>
<keyword evidence="6" id="KW-1278">Translocase</keyword>
<keyword evidence="10" id="KW-1185">Reference proteome</keyword>
<keyword evidence="5 9" id="KW-0067">ATP-binding</keyword>
<dbReference type="PROSITE" id="PS50893">
    <property type="entry name" value="ABC_TRANSPORTER_2"/>
    <property type="match status" value="1"/>
</dbReference>
<evidence type="ECO:0000256" key="3">
    <source>
        <dbReference type="ARBA" id="ARBA00022475"/>
    </source>
</evidence>
<evidence type="ECO:0000259" key="8">
    <source>
        <dbReference type="PROSITE" id="PS50893"/>
    </source>
</evidence>